<proteinExistence type="predicted"/>
<evidence type="ECO:0000313" key="4">
    <source>
        <dbReference type="Proteomes" id="UP000287972"/>
    </source>
</evidence>
<dbReference type="Pfam" id="PF06985">
    <property type="entry name" value="HET"/>
    <property type="match status" value="1"/>
</dbReference>
<name>A0A428R940_9HYPO</name>
<comment type="caution">
    <text evidence="3">The sequence shown here is derived from an EMBL/GenBank/DDBJ whole genome shotgun (WGS) entry which is preliminary data.</text>
</comment>
<dbReference type="PANTHER" id="PTHR24148">
    <property type="entry name" value="ANKYRIN REPEAT DOMAIN-CONTAINING PROTEIN 39 HOMOLOG-RELATED"/>
    <property type="match status" value="1"/>
</dbReference>
<dbReference type="Proteomes" id="UP000287972">
    <property type="component" value="Unassembled WGS sequence"/>
</dbReference>
<dbReference type="EMBL" id="NKCL01000406">
    <property type="protein sequence ID" value="RSL74047.1"/>
    <property type="molecule type" value="Genomic_DNA"/>
</dbReference>
<accession>A0A428R940</accession>
<evidence type="ECO:0000313" key="3">
    <source>
        <dbReference type="EMBL" id="RSL74047.1"/>
    </source>
</evidence>
<gene>
    <name evidence="3" type="ORF">CEP51_011681</name>
</gene>
<feature type="domain" description="Heterokaryon incompatibility" evidence="2">
    <location>
        <begin position="105"/>
        <end position="265"/>
    </location>
</feature>
<reference evidence="3 4" key="1">
    <citation type="submission" date="2017-06" db="EMBL/GenBank/DDBJ databases">
        <title>Comparative genomic analysis of Ambrosia Fusariam Clade fungi.</title>
        <authorList>
            <person name="Stajich J.E."/>
            <person name="Carrillo J."/>
            <person name="Kijimoto T."/>
            <person name="Eskalen A."/>
            <person name="O'Donnell K."/>
            <person name="Kasson M."/>
        </authorList>
    </citation>
    <scope>NUCLEOTIDE SEQUENCE [LARGE SCALE GENOMIC DNA]</scope>
    <source>
        <strain evidence="3 4">NRRL62606</strain>
    </source>
</reference>
<feature type="region of interest" description="Disordered" evidence="1">
    <location>
        <begin position="1"/>
        <end position="24"/>
    </location>
</feature>
<organism evidence="3 4">
    <name type="scientific">Fusarium floridanum</name>
    <dbReference type="NCBI Taxonomy" id="1325733"/>
    <lineage>
        <taxon>Eukaryota</taxon>
        <taxon>Fungi</taxon>
        <taxon>Dikarya</taxon>
        <taxon>Ascomycota</taxon>
        <taxon>Pezizomycotina</taxon>
        <taxon>Sordariomycetes</taxon>
        <taxon>Hypocreomycetidae</taxon>
        <taxon>Hypocreales</taxon>
        <taxon>Nectriaceae</taxon>
        <taxon>Fusarium</taxon>
        <taxon>Fusarium solani species complex</taxon>
    </lineage>
</organism>
<protein>
    <recommendedName>
        <fullName evidence="2">Heterokaryon incompatibility domain-containing protein</fullName>
    </recommendedName>
</protein>
<keyword evidence="4" id="KW-1185">Reference proteome</keyword>
<dbReference type="InterPro" id="IPR052895">
    <property type="entry name" value="HetReg/Transcr_Mod"/>
</dbReference>
<dbReference type="PANTHER" id="PTHR24148:SF73">
    <property type="entry name" value="HET DOMAIN PROTEIN (AFU_ORTHOLOGUE AFUA_8G01020)"/>
    <property type="match status" value="1"/>
</dbReference>
<dbReference type="AlphaFoldDB" id="A0A428R940"/>
<evidence type="ECO:0000259" key="2">
    <source>
        <dbReference type="Pfam" id="PF06985"/>
    </source>
</evidence>
<dbReference type="InterPro" id="IPR010730">
    <property type="entry name" value="HET"/>
</dbReference>
<evidence type="ECO:0000256" key="1">
    <source>
        <dbReference type="SAM" id="MobiDB-lite"/>
    </source>
</evidence>
<sequence length="584" mass="66206">MSDPEVTFPDDGFDLGEPAYSNNPLERPLVEDLVPIKPLSSSPQPSQGTFVTPENDSFYKLYSYSDLNSTAQDIRLIHVFRDEHCDLIQCEFLPQSSLREASEGYHTLSYCAGDPSNAVPVLLQGIKFNVFANLNHALEKTLSVWKSQYPGGECVLWVDQICINQRSDAERSHQVGLMRDIYTNSRGTFISLSTADQSETSFNGLDWAKELAEACQTLGTSQLWSIKLQDILGVNLSNSNFLEGWASFYGLFQSPWWRRAWIHQEFICSPSAIFMYHKSTISSTHNSFLLFLCQALQNIPVLMYIYDLEIERRDKTRAAKGDGDHRTVMRERNDSLRAIELLLNTKETWRGDEDLKKILARSRYCRSSDPRDRIYAFLGLAHPGYGIEADYSKSNTLDAAILHTAQKILEFDRHLEILAFAVRATKRRASILPSWAPDWASTEILGDGYFARLPGLDKQFQDDAVGSSVIHTSTGENIAVLRVRGLHIDTLRPPPGWIESFAFSYLETAGGHVVRCRNFAKEGDELWILMGSKWPFILRPSGGEYKVVSEANNRKWRDDKIIAFEEILGRMRDGLETLSIIDLC</sequence>